<evidence type="ECO:0000256" key="3">
    <source>
        <dbReference type="ARBA" id="ARBA00022490"/>
    </source>
</evidence>
<dbReference type="PANTHER" id="PTHR47892">
    <property type="entry name" value="UNIVERSAL STRESS PROTEIN E"/>
    <property type="match status" value="1"/>
</dbReference>
<comment type="caution">
    <text evidence="6">The sequence shown here is derived from an EMBL/GenBank/DDBJ whole genome shotgun (WGS) entry which is preliminary data.</text>
</comment>
<dbReference type="OrthoDB" id="239260at2"/>
<protein>
    <submittedName>
        <fullName evidence="6">Universal stress protein UspA</fullName>
    </submittedName>
</protein>
<dbReference type="Proteomes" id="UP000288983">
    <property type="component" value="Unassembled WGS sequence"/>
</dbReference>
<evidence type="ECO:0000313" key="7">
    <source>
        <dbReference type="Proteomes" id="UP000288983"/>
    </source>
</evidence>
<dbReference type="AlphaFoldDB" id="A0A443ZPX1"/>
<evidence type="ECO:0000256" key="1">
    <source>
        <dbReference type="ARBA" id="ARBA00004496"/>
    </source>
</evidence>
<comment type="function">
    <text evidence="4">Required for resistance to DNA-damaging agents.</text>
</comment>
<dbReference type="SUPFAM" id="SSF52402">
    <property type="entry name" value="Adenine nucleotide alpha hydrolases-like"/>
    <property type="match status" value="2"/>
</dbReference>
<evidence type="ECO:0000256" key="2">
    <source>
        <dbReference type="ARBA" id="ARBA00008791"/>
    </source>
</evidence>
<evidence type="ECO:0000259" key="5">
    <source>
        <dbReference type="Pfam" id="PF00582"/>
    </source>
</evidence>
<proteinExistence type="inferred from homology"/>
<dbReference type="InterPro" id="IPR006016">
    <property type="entry name" value="UspA"/>
</dbReference>
<gene>
    <name evidence="6" type="ORF">DM813_18270</name>
</gene>
<accession>A0A443ZPX1</accession>
<dbReference type="RefSeq" id="WP_128324751.1">
    <property type="nucleotide sequence ID" value="NZ_QJRG01000047.1"/>
</dbReference>
<reference evidence="6 7" key="1">
    <citation type="submission" date="2018-06" db="EMBL/GenBank/DDBJ databases">
        <title>Bacteria isolated from soil of Wuhan.</title>
        <authorList>
            <person name="Wei X."/>
            <person name="Chunhua H."/>
        </authorList>
    </citation>
    <scope>NUCLEOTIDE SEQUENCE [LARGE SCALE GENOMIC DNA]</scope>
    <source>
        <strain evidence="7">xwS2</strain>
    </source>
</reference>
<comment type="similarity">
    <text evidence="2">Belongs to the universal stress protein A family.</text>
</comment>
<organism evidence="6 7">
    <name type="scientific">Pseudomonas alkylphenolica</name>
    <dbReference type="NCBI Taxonomy" id="237609"/>
    <lineage>
        <taxon>Bacteria</taxon>
        <taxon>Pseudomonadati</taxon>
        <taxon>Pseudomonadota</taxon>
        <taxon>Gammaproteobacteria</taxon>
        <taxon>Pseudomonadales</taxon>
        <taxon>Pseudomonadaceae</taxon>
        <taxon>Pseudomonas</taxon>
    </lineage>
</organism>
<sequence>MHTVRNTLVVVNSQQSMDLILHRATMIARITQSHLHLLVCNKGNHHTPFLHNLRNDLEQQGFSVSTEQAWYASTHKTIIATQQAQDCSLVIKQHVTDNPLMKALLAPEDWKLLRYCPCPVLMVKSARPWTGGTILAAVDVGSEDVEHRVLHSGIVGHGYDIAQLAGATLHMMSAHPYPMLSASDTMLQLKESIQAYYREQCLRLQQEFLISDDRLHIEEGPPDVMIPYLAHKLEAALTVIGSVARTGLSGALIGNTAEMILDALDSDILVLKPQDILLHLEALAAPPLPATQVDAVAWPYSHHQQRHRERA</sequence>
<dbReference type="GO" id="GO:0005737">
    <property type="term" value="C:cytoplasm"/>
    <property type="evidence" value="ECO:0007669"/>
    <property type="project" value="UniProtKB-SubCell"/>
</dbReference>
<keyword evidence="3" id="KW-0963">Cytoplasm</keyword>
<comment type="subcellular location">
    <subcellularLocation>
        <location evidence="1">Cytoplasm</location>
    </subcellularLocation>
</comment>
<evidence type="ECO:0000256" key="4">
    <source>
        <dbReference type="ARBA" id="ARBA00037131"/>
    </source>
</evidence>
<dbReference type="PANTHER" id="PTHR47892:SF1">
    <property type="entry name" value="UNIVERSAL STRESS PROTEIN E"/>
    <property type="match status" value="1"/>
</dbReference>
<dbReference type="CDD" id="cd00293">
    <property type="entry name" value="USP-like"/>
    <property type="match status" value="1"/>
</dbReference>
<feature type="domain" description="UspA" evidence="5">
    <location>
        <begin position="56"/>
        <end position="124"/>
    </location>
</feature>
<dbReference type="Gene3D" id="3.40.50.12370">
    <property type="match status" value="1"/>
</dbReference>
<evidence type="ECO:0000313" key="6">
    <source>
        <dbReference type="EMBL" id="RWU21146.1"/>
    </source>
</evidence>
<feature type="domain" description="UspA" evidence="5">
    <location>
        <begin position="133"/>
        <end position="272"/>
    </location>
</feature>
<name>A0A443ZPX1_9PSED</name>
<dbReference type="Pfam" id="PF00582">
    <property type="entry name" value="Usp"/>
    <property type="match status" value="2"/>
</dbReference>
<dbReference type="EMBL" id="QJRG01000047">
    <property type="protein sequence ID" value="RWU21146.1"/>
    <property type="molecule type" value="Genomic_DNA"/>
</dbReference>